<comment type="caution">
    <text evidence="1">The sequence shown here is derived from an EMBL/GenBank/DDBJ whole genome shotgun (WGS) entry which is preliminary data.</text>
</comment>
<dbReference type="EMBL" id="SMRU01000009">
    <property type="protein sequence ID" value="TDF96904.1"/>
    <property type="molecule type" value="Genomic_DNA"/>
</dbReference>
<keyword evidence="2" id="KW-1185">Reference proteome</keyword>
<dbReference type="Proteomes" id="UP000295511">
    <property type="component" value="Unassembled WGS sequence"/>
</dbReference>
<protein>
    <submittedName>
        <fullName evidence="1">Uncharacterized protein</fullName>
    </submittedName>
</protein>
<gene>
    <name evidence="1" type="ORF">E1809_09285</name>
</gene>
<sequence length="83" mass="9292">MTAQITQEQHEAAAHVLWYFKREGWQPGSFTESLLSTFGKADMNNVRKLAGAFPELGDAFQLGAYFAGGIEILRERFNAGLRQ</sequence>
<organism evidence="1 2">
    <name type="scientific">Arthrobacter terricola</name>
    <dbReference type="NCBI Taxonomy" id="2547396"/>
    <lineage>
        <taxon>Bacteria</taxon>
        <taxon>Bacillati</taxon>
        <taxon>Actinomycetota</taxon>
        <taxon>Actinomycetes</taxon>
        <taxon>Micrococcales</taxon>
        <taxon>Micrococcaceae</taxon>
        <taxon>Arthrobacter</taxon>
    </lineage>
</organism>
<dbReference type="RefSeq" id="WP_133203952.1">
    <property type="nucleotide sequence ID" value="NZ_SMRU01000009.1"/>
</dbReference>
<reference evidence="1 2" key="1">
    <citation type="submission" date="2019-03" db="EMBL/GenBank/DDBJ databases">
        <title>Whole genome sequence of Arthrobacter sp JH1-1.</title>
        <authorList>
            <person name="Trinh H.N."/>
        </authorList>
    </citation>
    <scope>NUCLEOTIDE SEQUENCE [LARGE SCALE GENOMIC DNA]</scope>
    <source>
        <strain evidence="1 2">JH1-1</strain>
    </source>
</reference>
<evidence type="ECO:0000313" key="1">
    <source>
        <dbReference type="EMBL" id="TDF96904.1"/>
    </source>
</evidence>
<accession>A0A4V2ZTE7</accession>
<evidence type="ECO:0000313" key="2">
    <source>
        <dbReference type="Proteomes" id="UP000295511"/>
    </source>
</evidence>
<dbReference type="OrthoDB" id="5124647at2"/>
<dbReference type="AlphaFoldDB" id="A0A4V2ZTE7"/>
<name>A0A4V2ZTE7_9MICC</name>
<proteinExistence type="predicted"/>